<feature type="transmembrane region" description="Helical" evidence="6">
    <location>
        <begin position="351"/>
        <end position="368"/>
    </location>
</feature>
<keyword evidence="2" id="KW-1003">Cell membrane</keyword>
<sequence length="406" mass="41400">MTVREETPPAVAAPGPASPARGWLGVAAITASLFVFLTTELMPIGLLTPLSESLDVSVGAAGLMVTAQGVAAGLGVPFLVAWTRRVNRRRLLTALLAVLAVGNLITSVAPGYPLILGTRLVMGFASGVFWAIGVSMAMRIVPERHANRAAAVVMSGISVATVVGIPLGTLLESATDWRATFLIWAGLSALVFLAVALAVPSLPSANAVPVREVFELPVRNVPLRVVLVMVALFVLGHFGAYTFVRPYLEERASASVGFVTVVLIVFGVGGAVGNFVGGQTVARSPRGSFVGGGLALVGALVLLLTGGAHAAGVIAAMALWGVAFGVVQLSQINMTLAAAPETFEAAMSLNTMAYNTCIALGALAGGLLSDHTGVSGAVWLGVVLVALAVTLRATTGRRPPQVPAAC</sequence>
<evidence type="ECO:0000256" key="4">
    <source>
        <dbReference type="ARBA" id="ARBA00022989"/>
    </source>
</evidence>
<dbReference type="RefSeq" id="WP_139668278.1">
    <property type="nucleotide sequence ID" value="NZ_VDLY02000008.1"/>
</dbReference>
<dbReference type="PANTHER" id="PTHR43124">
    <property type="entry name" value="PURINE EFFLUX PUMP PBUE"/>
    <property type="match status" value="1"/>
</dbReference>
<feature type="transmembrane region" description="Helical" evidence="6">
    <location>
        <begin position="223"/>
        <end position="244"/>
    </location>
</feature>
<feature type="transmembrane region" description="Helical" evidence="6">
    <location>
        <begin position="256"/>
        <end position="277"/>
    </location>
</feature>
<feature type="transmembrane region" description="Helical" evidence="6">
    <location>
        <begin position="23"/>
        <end position="46"/>
    </location>
</feature>
<dbReference type="AlphaFoldDB" id="A0A5N6ABK2"/>
<dbReference type="OrthoDB" id="9814237at2"/>
<comment type="subcellular location">
    <subcellularLocation>
        <location evidence="1">Cell membrane</location>
        <topology evidence="1">Multi-pass membrane protein</topology>
    </subcellularLocation>
</comment>
<evidence type="ECO:0000313" key="9">
    <source>
        <dbReference type="Proteomes" id="UP000314251"/>
    </source>
</evidence>
<dbReference type="GO" id="GO:0005886">
    <property type="term" value="C:plasma membrane"/>
    <property type="evidence" value="ECO:0007669"/>
    <property type="project" value="UniProtKB-SubCell"/>
</dbReference>
<evidence type="ECO:0000256" key="5">
    <source>
        <dbReference type="ARBA" id="ARBA00023136"/>
    </source>
</evidence>
<dbReference type="InterPro" id="IPR036259">
    <property type="entry name" value="MFS_trans_sf"/>
</dbReference>
<dbReference type="SUPFAM" id="SSF103473">
    <property type="entry name" value="MFS general substrate transporter"/>
    <property type="match status" value="1"/>
</dbReference>
<dbReference type="PROSITE" id="PS50850">
    <property type="entry name" value="MFS"/>
    <property type="match status" value="1"/>
</dbReference>
<feature type="transmembrane region" description="Helical" evidence="6">
    <location>
        <begin position="149"/>
        <end position="169"/>
    </location>
</feature>
<gene>
    <name evidence="8" type="ORF">FH607_013955</name>
</gene>
<dbReference type="Proteomes" id="UP000314251">
    <property type="component" value="Unassembled WGS sequence"/>
</dbReference>
<accession>A0A5N6ABK2</accession>
<keyword evidence="3 6" id="KW-0812">Transmembrane</keyword>
<feature type="transmembrane region" description="Helical" evidence="6">
    <location>
        <begin position="181"/>
        <end position="202"/>
    </location>
</feature>
<keyword evidence="9" id="KW-1185">Reference proteome</keyword>
<dbReference type="InterPro" id="IPR020846">
    <property type="entry name" value="MFS_dom"/>
</dbReference>
<dbReference type="Pfam" id="PF07690">
    <property type="entry name" value="MFS_1"/>
    <property type="match status" value="1"/>
</dbReference>
<keyword evidence="5 6" id="KW-0472">Membrane</keyword>
<reference evidence="8" key="1">
    <citation type="submission" date="2019-10" db="EMBL/GenBank/DDBJ databases">
        <title>Nonomuraea sp. nov., isolated from Phyllanthus amarus.</title>
        <authorList>
            <person name="Klykleung N."/>
            <person name="Tanasupawat S."/>
        </authorList>
    </citation>
    <scope>NUCLEOTIDE SEQUENCE [LARGE SCALE GENOMIC DNA]</scope>
    <source>
        <strain evidence="8">3MP-10</strain>
    </source>
</reference>
<feature type="transmembrane region" description="Helical" evidence="6">
    <location>
        <begin position="58"/>
        <end position="82"/>
    </location>
</feature>
<name>A0A5N6ABK2_9ACTN</name>
<evidence type="ECO:0000256" key="6">
    <source>
        <dbReference type="SAM" id="Phobius"/>
    </source>
</evidence>
<evidence type="ECO:0000313" key="8">
    <source>
        <dbReference type="EMBL" id="KAB8165209.1"/>
    </source>
</evidence>
<feature type="transmembrane region" description="Helical" evidence="6">
    <location>
        <begin position="317"/>
        <end position="339"/>
    </location>
</feature>
<evidence type="ECO:0000256" key="2">
    <source>
        <dbReference type="ARBA" id="ARBA00022475"/>
    </source>
</evidence>
<dbReference type="PANTHER" id="PTHR43124:SF3">
    <property type="entry name" value="CHLORAMPHENICOL EFFLUX PUMP RV0191"/>
    <property type="match status" value="1"/>
</dbReference>
<feature type="transmembrane region" description="Helical" evidence="6">
    <location>
        <begin position="121"/>
        <end position="142"/>
    </location>
</feature>
<dbReference type="CDD" id="cd17324">
    <property type="entry name" value="MFS_NepI_like"/>
    <property type="match status" value="1"/>
</dbReference>
<feature type="transmembrane region" description="Helical" evidence="6">
    <location>
        <begin position="374"/>
        <end position="391"/>
    </location>
</feature>
<proteinExistence type="predicted"/>
<comment type="caution">
    <text evidence="8">The sequence shown here is derived from an EMBL/GenBank/DDBJ whole genome shotgun (WGS) entry which is preliminary data.</text>
</comment>
<organism evidence="8 9">
    <name type="scientific">Streptomyces mimosae</name>
    <dbReference type="NCBI Taxonomy" id="2586635"/>
    <lineage>
        <taxon>Bacteria</taxon>
        <taxon>Bacillati</taxon>
        <taxon>Actinomycetota</taxon>
        <taxon>Actinomycetes</taxon>
        <taxon>Kitasatosporales</taxon>
        <taxon>Streptomycetaceae</taxon>
        <taxon>Streptomyces</taxon>
    </lineage>
</organism>
<dbReference type="InterPro" id="IPR011701">
    <property type="entry name" value="MFS"/>
</dbReference>
<feature type="transmembrane region" description="Helical" evidence="6">
    <location>
        <begin position="289"/>
        <end position="311"/>
    </location>
</feature>
<evidence type="ECO:0000256" key="3">
    <source>
        <dbReference type="ARBA" id="ARBA00022692"/>
    </source>
</evidence>
<evidence type="ECO:0000259" key="7">
    <source>
        <dbReference type="PROSITE" id="PS50850"/>
    </source>
</evidence>
<protein>
    <submittedName>
        <fullName evidence="8">MFS transporter</fullName>
    </submittedName>
</protein>
<dbReference type="InterPro" id="IPR050189">
    <property type="entry name" value="MFS_Efflux_Transporters"/>
</dbReference>
<evidence type="ECO:0000256" key="1">
    <source>
        <dbReference type="ARBA" id="ARBA00004651"/>
    </source>
</evidence>
<keyword evidence="4 6" id="KW-1133">Transmembrane helix</keyword>
<dbReference type="Gene3D" id="1.20.1250.20">
    <property type="entry name" value="MFS general substrate transporter like domains"/>
    <property type="match status" value="1"/>
</dbReference>
<feature type="transmembrane region" description="Helical" evidence="6">
    <location>
        <begin position="94"/>
        <end position="115"/>
    </location>
</feature>
<dbReference type="EMBL" id="VDLY02000008">
    <property type="protein sequence ID" value="KAB8165209.1"/>
    <property type="molecule type" value="Genomic_DNA"/>
</dbReference>
<dbReference type="GO" id="GO:0022857">
    <property type="term" value="F:transmembrane transporter activity"/>
    <property type="evidence" value="ECO:0007669"/>
    <property type="project" value="InterPro"/>
</dbReference>
<feature type="domain" description="Major facilitator superfamily (MFS) profile" evidence="7">
    <location>
        <begin position="24"/>
        <end position="398"/>
    </location>
</feature>